<feature type="transmembrane region" description="Helical" evidence="2">
    <location>
        <begin position="41"/>
        <end position="67"/>
    </location>
</feature>
<evidence type="ECO:0000256" key="1">
    <source>
        <dbReference type="SAM" id="MobiDB-lite"/>
    </source>
</evidence>
<feature type="transmembrane region" description="Helical" evidence="2">
    <location>
        <begin position="79"/>
        <end position="99"/>
    </location>
</feature>
<keyword evidence="2" id="KW-0472">Membrane</keyword>
<evidence type="ECO:0008006" key="5">
    <source>
        <dbReference type="Google" id="ProtNLM"/>
    </source>
</evidence>
<feature type="compositionally biased region" description="Pro residues" evidence="1">
    <location>
        <begin position="17"/>
        <end position="29"/>
    </location>
</feature>
<keyword evidence="4" id="KW-1185">Reference proteome</keyword>
<organism evidence="3 4">
    <name type="scientific">Nocardia aurea</name>
    <dbReference type="NCBI Taxonomy" id="2144174"/>
    <lineage>
        <taxon>Bacteria</taxon>
        <taxon>Bacillati</taxon>
        <taxon>Actinomycetota</taxon>
        <taxon>Actinomycetes</taxon>
        <taxon>Mycobacteriales</taxon>
        <taxon>Nocardiaceae</taxon>
        <taxon>Nocardia</taxon>
    </lineage>
</organism>
<evidence type="ECO:0000313" key="4">
    <source>
        <dbReference type="Proteomes" id="UP001551695"/>
    </source>
</evidence>
<comment type="caution">
    <text evidence="3">The sequence shown here is derived from an EMBL/GenBank/DDBJ whole genome shotgun (WGS) entry which is preliminary data.</text>
</comment>
<reference evidence="3 4" key="1">
    <citation type="submission" date="2024-06" db="EMBL/GenBank/DDBJ databases">
        <title>The Natural Products Discovery Center: Release of the First 8490 Sequenced Strains for Exploring Actinobacteria Biosynthetic Diversity.</title>
        <authorList>
            <person name="Kalkreuter E."/>
            <person name="Kautsar S.A."/>
            <person name="Yang D."/>
            <person name="Bader C.D."/>
            <person name="Teijaro C.N."/>
            <person name="Fluegel L."/>
            <person name="Davis C.M."/>
            <person name="Simpson J.R."/>
            <person name="Lauterbach L."/>
            <person name="Steele A.D."/>
            <person name="Gui C."/>
            <person name="Meng S."/>
            <person name="Li G."/>
            <person name="Viehrig K."/>
            <person name="Ye F."/>
            <person name="Su P."/>
            <person name="Kiefer A.F."/>
            <person name="Nichols A."/>
            <person name="Cepeda A.J."/>
            <person name="Yan W."/>
            <person name="Fan B."/>
            <person name="Jiang Y."/>
            <person name="Adhikari A."/>
            <person name="Zheng C.-J."/>
            <person name="Schuster L."/>
            <person name="Cowan T.M."/>
            <person name="Smanski M.J."/>
            <person name="Chevrette M.G."/>
            <person name="De Carvalho L.P.S."/>
            <person name="Shen B."/>
        </authorList>
    </citation>
    <scope>NUCLEOTIDE SEQUENCE [LARGE SCALE GENOMIC DNA]</scope>
    <source>
        <strain evidence="3 4">NPDC050403</strain>
    </source>
</reference>
<keyword evidence="2" id="KW-0812">Transmembrane</keyword>
<sequence length="101" mass="10709">MTTPQHPGDNPDRDPPRYPSPPPYEPLAPAPREQGPPTLTIIGAVCAVLALLLCPILFGPAGIVFGYLAHKKGEKFGKWVAVASAVALVLGLIVSLIVYNR</sequence>
<evidence type="ECO:0000256" key="2">
    <source>
        <dbReference type="SAM" id="Phobius"/>
    </source>
</evidence>
<accession>A0ABV3FW41</accession>
<evidence type="ECO:0000313" key="3">
    <source>
        <dbReference type="EMBL" id="MEV0709645.1"/>
    </source>
</evidence>
<keyword evidence="2" id="KW-1133">Transmembrane helix</keyword>
<protein>
    <recommendedName>
        <fullName evidence="5">DUF4190 domain-containing protein</fullName>
    </recommendedName>
</protein>
<proteinExistence type="predicted"/>
<dbReference type="RefSeq" id="WP_357785362.1">
    <property type="nucleotide sequence ID" value="NZ_JBFAKC010000008.1"/>
</dbReference>
<feature type="region of interest" description="Disordered" evidence="1">
    <location>
        <begin position="1"/>
        <end position="32"/>
    </location>
</feature>
<dbReference type="EMBL" id="JBFAKC010000008">
    <property type="protein sequence ID" value="MEV0709645.1"/>
    <property type="molecule type" value="Genomic_DNA"/>
</dbReference>
<gene>
    <name evidence="3" type="ORF">AB0I48_18950</name>
</gene>
<dbReference type="Proteomes" id="UP001551695">
    <property type="component" value="Unassembled WGS sequence"/>
</dbReference>
<name>A0ABV3FW41_9NOCA</name>